<dbReference type="RefSeq" id="WP_089858256.1">
    <property type="nucleotide sequence ID" value="NZ_FOTI01000002.1"/>
</dbReference>
<evidence type="ECO:0000256" key="1">
    <source>
        <dbReference type="ARBA" id="ARBA00022630"/>
    </source>
</evidence>
<dbReference type="Pfam" id="PF07992">
    <property type="entry name" value="Pyr_redox_2"/>
    <property type="match status" value="1"/>
</dbReference>
<dbReference type="OrthoDB" id="9806179at2"/>
<dbReference type="EMBL" id="FOTI01000002">
    <property type="protein sequence ID" value="SFL11971.1"/>
    <property type="molecule type" value="Genomic_DNA"/>
</dbReference>
<dbReference type="STRING" id="29563.SAMN02983006_00198"/>
<dbReference type="Gene3D" id="3.50.50.60">
    <property type="entry name" value="FAD/NAD(P)-binding domain"/>
    <property type="match status" value="2"/>
</dbReference>
<dbReference type="InterPro" id="IPR036188">
    <property type="entry name" value="FAD/NAD-bd_sf"/>
</dbReference>
<protein>
    <submittedName>
        <fullName evidence="4">Thioredoxin reductase (NADPH)</fullName>
    </submittedName>
</protein>
<dbReference type="PANTHER" id="PTHR48105">
    <property type="entry name" value="THIOREDOXIN REDUCTASE 1-RELATED-RELATED"/>
    <property type="match status" value="1"/>
</dbReference>
<dbReference type="SUPFAM" id="SSF51905">
    <property type="entry name" value="FAD/NAD(P)-binding domain"/>
    <property type="match status" value="1"/>
</dbReference>
<organism evidence="4 5">
    <name type="scientific">Halanaerobium salsuginis</name>
    <dbReference type="NCBI Taxonomy" id="29563"/>
    <lineage>
        <taxon>Bacteria</taxon>
        <taxon>Bacillati</taxon>
        <taxon>Bacillota</taxon>
        <taxon>Clostridia</taxon>
        <taxon>Halanaerobiales</taxon>
        <taxon>Halanaerobiaceae</taxon>
        <taxon>Halanaerobium</taxon>
    </lineage>
</organism>
<dbReference type="PRINTS" id="PR00469">
    <property type="entry name" value="PNDRDTASEII"/>
</dbReference>
<dbReference type="GO" id="GO:0016491">
    <property type="term" value="F:oxidoreductase activity"/>
    <property type="evidence" value="ECO:0007669"/>
    <property type="project" value="UniProtKB-KW"/>
</dbReference>
<evidence type="ECO:0000259" key="3">
    <source>
        <dbReference type="Pfam" id="PF07992"/>
    </source>
</evidence>
<keyword evidence="2" id="KW-0560">Oxidoreductase</keyword>
<dbReference type="InterPro" id="IPR023753">
    <property type="entry name" value="FAD/NAD-binding_dom"/>
</dbReference>
<feature type="domain" description="FAD/NAD(P)-binding" evidence="3">
    <location>
        <begin position="6"/>
        <end position="273"/>
    </location>
</feature>
<keyword evidence="1" id="KW-0285">Flavoprotein</keyword>
<accession>A0A1I4F6E4</accession>
<gene>
    <name evidence="4" type="ORF">SAMN02983006_00198</name>
</gene>
<dbReference type="Proteomes" id="UP000199006">
    <property type="component" value="Unassembled WGS sequence"/>
</dbReference>
<evidence type="ECO:0000313" key="5">
    <source>
        <dbReference type="Proteomes" id="UP000199006"/>
    </source>
</evidence>
<evidence type="ECO:0000256" key="2">
    <source>
        <dbReference type="ARBA" id="ARBA00023002"/>
    </source>
</evidence>
<dbReference type="InterPro" id="IPR050097">
    <property type="entry name" value="Ferredoxin-NADP_redctase_2"/>
</dbReference>
<dbReference type="PRINTS" id="PR00368">
    <property type="entry name" value="FADPNR"/>
</dbReference>
<proteinExistence type="predicted"/>
<dbReference type="AlphaFoldDB" id="A0A1I4F6E4"/>
<sequence>MSDKIFDLIIIGCGPAGLSAAINARIRNLDLLLMGSDFSSPKLYKAEKINNYLGLPEISGLELKDKFLTHLKKLEVPIQEAKVDSIYPADDHYIIMARNKTYRSYKIILAPGISTAKLIQGEEDLVGSGVSYCATCDGPLYKGKNVAVVAYNPEGIEDAKFLAEITNQVYLIPQFELEAEANLPEISVIQEKPTAINLPDNSPVVELENQQLEVDGVFIYRDTTPADKLIYGLELNDNHIKVDHKLETNFAGIYAAGDCTGTPYQVAKAVAEGQLAALNAASQIRKEKNKLS</sequence>
<evidence type="ECO:0000313" key="4">
    <source>
        <dbReference type="EMBL" id="SFL11971.1"/>
    </source>
</evidence>
<name>A0A1I4F6E4_9FIRM</name>
<reference evidence="4 5" key="1">
    <citation type="submission" date="2016-10" db="EMBL/GenBank/DDBJ databases">
        <authorList>
            <person name="de Groot N.N."/>
        </authorList>
    </citation>
    <scope>NUCLEOTIDE SEQUENCE [LARGE SCALE GENOMIC DNA]</scope>
    <source>
        <strain evidence="4 5">ATCC 51327</strain>
    </source>
</reference>
<keyword evidence="5" id="KW-1185">Reference proteome</keyword>